<name>A0A7R9BP46_9CRUS</name>
<evidence type="ECO:0000313" key="2">
    <source>
        <dbReference type="EMBL" id="CAD7278646.1"/>
    </source>
</evidence>
<dbReference type="Gene3D" id="3.30.160.60">
    <property type="entry name" value="Classic Zinc Finger"/>
    <property type="match status" value="1"/>
</dbReference>
<dbReference type="EMBL" id="OA883340">
    <property type="protein sequence ID" value="CAD7278646.1"/>
    <property type="molecule type" value="Genomic_DNA"/>
</dbReference>
<dbReference type="OrthoDB" id="434647at2759"/>
<gene>
    <name evidence="2" type="ORF">NMOB1V02_LOCUS6344</name>
</gene>
<sequence>MVSAPAVIPLGENNDVFCRKVAYFQAGCPASFNPSCEGIRISDANMNLLSLCPPQSNLDATSVCQKENLDRGVLDFLDFAENEEPPPPGVTTPPSSPRVGRSECMPQELIDMMQPDYCYLCSVRILNRTQEELHKMNASHARKVRKFMMIYCRKNRLQLPDEFRRNAFLKPPKADWQASCKICELKFASKSQVDHDQHFSGICHARSLDGKPSLKAGYYNKFSGKWQKKLPNCYDMQKKKWWKPVPRYCAEIIEIGASGSRYALK</sequence>
<organism evidence="2">
    <name type="scientific">Notodromas monacha</name>
    <dbReference type="NCBI Taxonomy" id="399045"/>
    <lineage>
        <taxon>Eukaryota</taxon>
        <taxon>Metazoa</taxon>
        <taxon>Ecdysozoa</taxon>
        <taxon>Arthropoda</taxon>
        <taxon>Crustacea</taxon>
        <taxon>Oligostraca</taxon>
        <taxon>Ostracoda</taxon>
        <taxon>Podocopa</taxon>
        <taxon>Podocopida</taxon>
        <taxon>Cypridocopina</taxon>
        <taxon>Cypridoidea</taxon>
        <taxon>Cyprididae</taxon>
        <taxon>Notodromas</taxon>
    </lineage>
</organism>
<feature type="region of interest" description="Disordered" evidence="1">
    <location>
        <begin position="80"/>
        <end position="101"/>
    </location>
</feature>
<proteinExistence type="predicted"/>
<reference evidence="2" key="1">
    <citation type="submission" date="2020-11" db="EMBL/GenBank/DDBJ databases">
        <authorList>
            <person name="Tran Van P."/>
        </authorList>
    </citation>
    <scope>NUCLEOTIDE SEQUENCE</scope>
</reference>
<dbReference type="Proteomes" id="UP000678499">
    <property type="component" value="Unassembled WGS sequence"/>
</dbReference>
<keyword evidence="3" id="KW-1185">Reference proteome</keyword>
<protein>
    <submittedName>
        <fullName evidence="2">Uncharacterized protein</fullName>
    </submittedName>
</protein>
<dbReference type="AlphaFoldDB" id="A0A7R9BP46"/>
<dbReference type="SUPFAM" id="SSF57667">
    <property type="entry name" value="beta-beta-alpha zinc fingers"/>
    <property type="match status" value="1"/>
</dbReference>
<dbReference type="EMBL" id="CAJPEX010001303">
    <property type="protein sequence ID" value="CAG0918798.1"/>
    <property type="molecule type" value="Genomic_DNA"/>
</dbReference>
<accession>A0A7R9BP46</accession>
<evidence type="ECO:0000256" key="1">
    <source>
        <dbReference type="SAM" id="MobiDB-lite"/>
    </source>
</evidence>
<dbReference type="InterPro" id="IPR036236">
    <property type="entry name" value="Znf_C2H2_sf"/>
</dbReference>
<feature type="compositionally biased region" description="Pro residues" evidence="1">
    <location>
        <begin position="85"/>
        <end position="96"/>
    </location>
</feature>
<evidence type="ECO:0000313" key="3">
    <source>
        <dbReference type="Proteomes" id="UP000678499"/>
    </source>
</evidence>